<evidence type="ECO:0000313" key="2">
    <source>
        <dbReference type="EMBL" id="SIQ72421.1"/>
    </source>
</evidence>
<evidence type="ECO:0000259" key="1">
    <source>
        <dbReference type="Pfam" id="PF13649"/>
    </source>
</evidence>
<name>A0A1N6V3J2_9ACTN</name>
<keyword evidence="2" id="KW-0489">Methyltransferase</keyword>
<keyword evidence="2" id="KW-0830">Ubiquinone</keyword>
<dbReference type="InterPro" id="IPR041698">
    <property type="entry name" value="Methyltransf_25"/>
</dbReference>
<keyword evidence="3" id="KW-1185">Reference proteome</keyword>
<evidence type="ECO:0000313" key="3">
    <source>
        <dbReference type="Proteomes" id="UP000186096"/>
    </source>
</evidence>
<dbReference type="EMBL" id="FTNI01000003">
    <property type="protein sequence ID" value="SIQ72421.1"/>
    <property type="molecule type" value="Genomic_DNA"/>
</dbReference>
<dbReference type="PANTHER" id="PTHR42912">
    <property type="entry name" value="METHYLTRANSFERASE"/>
    <property type="match status" value="1"/>
</dbReference>
<organism evidence="2 3">
    <name type="scientific">Microbispora rosea</name>
    <dbReference type="NCBI Taxonomy" id="58117"/>
    <lineage>
        <taxon>Bacteria</taxon>
        <taxon>Bacillati</taxon>
        <taxon>Actinomycetota</taxon>
        <taxon>Actinomycetes</taxon>
        <taxon>Streptosporangiales</taxon>
        <taxon>Streptosporangiaceae</taxon>
        <taxon>Microbispora</taxon>
    </lineage>
</organism>
<dbReference type="SUPFAM" id="SSF53335">
    <property type="entry name" value="S-adenosyl-L-methionine-dependent methyltransferases"/>
    <property type="match status" value="1"/>
</dbReference>
<dbReference type="STRING" id="58117.SAMN05421833_103258"/>
<dbReference type="RefSeq" id="WP_076433545.1">
    <property type="nucleotide sequence ID" value="NZ_CP192071.1"/>
</dbReference>
<feature type="domain" description="Methyltransferase" evidence="1">
    <location>
        <begin position="59"/>
        <end position="149"/>
    </location>
</feature>
<accession>A0A1N6V3J2</accession>
<dbReference type="CDD" id="cd02440">
    <property type="entry name" value="AdoMet_MTases"/>
    <property type="match status" value="1"/>
</dbReference>
<dbReference type="AlphaFoldDB" id="A0A1N6V3J2"/>
<gene>
    <name evidence="2" type="ORF">SAMN05421833_103258</name>
</gene>
<dbReference type="GO" id="GO:0008168">
    <property type="term" value="F:methyltransferase activity"/>
    <property type="evidence" value="ECO:0007669"/>
    <property type="project" value="UniProtKB-KW"/>
</dbReference>
<dbReference type="GO" id="GO:0032259">
    <property type="term" value="P:methylation"/>
    <property type="evidence" value="ECO:0007669"/>
    <property type="project" value="UniProtKB-KW"/>
</dbReference>
<dbReference type="Pfam" id="PF13649">
    <property type="entry name" value="Methyltransf_25"/>
    <property type="match status" value="1"/>
</dbReference>
<dbReference type="InterPro" id="IPR029063">
    <property type="entry name" value="SAM-dependent_MTases_sf"/>
</dbReference>
<sequence length="216" mass="23545">MTESAPYLTATADAYDAVAVLYADLFRDSLDRLPLDRAALAAFADSVRADGAGPHAGPVAELGCGPGYVTAHLQGLGLDVFGIDLSPRMIELAREAYPGLRFEVGSMHALDLADGELSGIVSWYSLIHTPPRELPPYFAEFRRVLAPGGHLLLGFFESGGDAVTEFDHKVTPAYRWPIDDLAELAREAGFTEVGRMLREPLEGERFRQGRLLMRGR</sequence>
<keyword evidence="2" id="KW-0808">Transferase</keyword>
<dbReference type="Proteomes" id="UP000186096">
    <property type="component" value="Unassembled WGS sequence"/>
</dbReference>
<protein>
    <submittedName>
        <fullName evidence="2">Ubiquinone/menaquinone biosynthesis C-methylase UbiE</fullName>
    </submittedName>
</protein>
<proteinExistence type="predicted"/>
<dbReference type="Gene3D" id="3.40.50.150">
    <property type="entry name" value="Vaccinia Virus protein VP39"/>
    <property type="match status" value="1"/>
</dbReference>
<reference evidence="3" key="1">
    <citation type="submission" date="2017-01" db="EMBL/GenBank/DDBJ databases">
        <authorList>
            <person name="Varghese N."/>
            <person name="Submissions S."/>
        </authorList>
    </citation>
    <scope>NUCLEOTIDE SEQUENCE [LARGE SCALE GENOMIC DNA]</scope>
    <source>
        <strain evidence="3">ATCC 12950</strain>
    </source>
</reference>
<dbReference type="InterPro" id="IPR050508">
    <property type="entry name" value="Methyltransf_Superfamily"/>
</dbReference>
<dbReference type="OrthoDB" id="9805171at2"/>